<dbReference type="PANTHER" id="PTHR23132">
    <property type="entry name" value="D-ALANINE--D-ALANINE LIGASE"/>
    <property type="match status" value="1"/>
</dbReference>
<keyword evidence="3" id="KW-0067">ATP-binding</keyword>
<dbReference type="InterPro" id="IPR011095">
    <property type="entry name" value="Dala_Dala_lig_C"/>
</dbReference>
<dbReference type="SUPFAM" id="SSF56059">
    <property type="entry name" value="Glutathione synthetase ATP-binding domain-like"/>
    <property type="match status" value="1"/>
</dbReference>
<evidence type="ECO:0000256" key="1">
    <source>
        <dbReference type="ARBA" id="ARBA00010871"/>
    </source>
</evidence>
<dbReference type="GO" id="GO:0046872">
    <property type="term" value="F:metal ion binding"/>
    <property type="evidence" value="ECO:0007669"/>
    <property type="project" value="InterPro"/>
</dbReference>
<dbReference type="AlphaFoldDB" id="A0A9P6G518"/>
<gene>
    <name evidence="5" type="ORF">BGW38_005356</name>
</gene>
<organism evidence="5 6">
    <name type="scientific">Lunasporangiospora selenospora</name>
    <dbReference type="NCBI Taxonomy" id="979761"/>
    <lineage>
        <taxon>Eukaryota</taxon>
        <taxon>Fungi</taxon>
        <taxon>Fungi incertae sedis</taxon>
        <taxon>Mucoromycota</taxon>
        <taxon>Mortierellomycotina</taxon>
        <taxon>Mortierellomycetes</taxon>
        <taxon>Mortierellales</taxon>
        <taxon>Mortierellaceae</taxon>
        <taxon>Lunasporangiospora</taxon>
    </lineage>
</organism>
<name>A0A9P6G518_9FUNG</name>
<dbReference type="PANTHER" id="PTHR23132:SF23">
    <property type="entry name" value="D-ALANINE--D-ALANINE LIGASE B"/>
    <property type="match status" value="1"/>
</dbReference>
<evidence type="ECO:0000313" key="5">
    <source>
        <dbReference type="EMBL" id="KAF9586416.1"/>
    </source>
</evidence>
<evidence type="ECO:0000313" key="6">
    <source>
        <dbReference type="Proteomes" id="UP000780801"/>
    </source>
</evidence>
<accession>A0A9P6G518</accession>
<dbReference type="GO" id="GO:0005524">
    <property type="term" value="F:ATP binding"/>
    <property type="evidence" value="ECO:0007669"/>
    <property type="project" value="UniProtKB-UniRule"/>
</dbReference>
<protein>
    <recommendedName>
        <fullName evidence="4">ATP-grasp domain-containing protein</fullName>
    </recommendedName>
</protein>
<proteinExistence type="inferred from homology"/>
<sequence length="457" mass="51324">MAPVIPENNLTAPEPVVCWSVHVLAPYALVKNINPDKDDIEHDDSYFKSTSPLGEQMVTEWCPKYRQAQVQISHEKAIKGAAVGDPVIASAVPVASAGNTVLLKTVILNFVDGMETDGWPGISVIRELERRSLAFTGADSVLYYLDSDKARIKRHLVESQTSTPGYFDVYSSLDQEQWKAYMDSRRGRGDFYRSVDNEDAEIAHRQCPMDQNGDDRVFKEQDDRFEDDSSRGLSTKSVVDTPEEGYIQAMKIKRIWGPVYVEEYITGREYTVLVSGSKETGFRVYKALERVFRSSVPERERLLTQDMKWGDNNYGSDESVSTASWWMQICSEEDQMRLQPLARDIYASFGGNGYCRMDLREDQRTGKVYVVDVNANCAVDGDEDGSMGKILRASGLTLGQLFESLIQDATLFNEHRVFKAITECNILYSQPVSTAAILQKITGATTYSQHEAVPVQA</sequence>
<evidence type="ECO:0000256" key="3">
    <source>
        <dbReference type="PROSITE-ProRule" id="PRU00409"/>
    </source>
</evidence>
<feature type="domain" description="ATP-grasp" evidence="4">
    <location>
        <begin position="179"/>
        <end position="407"/>
    </location>
</feature>
<dbReference type="OrthoDB" id="2013972at2759"/>
<dbReference type="InterPro" id="IPR011761">
    <property type="entry name" value="ATP-grasp"/>
</dbReference>
<evidence type="ECO:0000259" key="4">
    <source>
        <dbReference type="PROSITE" id="PS50975"/>
    </source>
</evidence>
<evidence type="ECO:0000256" key="2">
    <source>
        <dbReference type="ARBA" id="ARBA00022598"/>
    </source>
</evidence>
<dbReference type="Gene3D" id="3.30.470.20">
    <property type="entry name" value="ATP-grasp fold, B domain"/>
    <property type="match status" value="1"/>
</dbReference>
<keyword evidence="6" id="KW-1185">Reference proteome</keyword>
<comment type="similarity">
    <text evidence="1">Belongs to the D-alanine--D-alanine ligase family.</text>
</comment>
<dbReference type="Proteomes" id="UP000780801">
    <property type="component" value="Unassembled WGS sequence"/>
</dbReference>
<dbReference type="Pfam" id="PF07478">
    <property type="entry name" value="Dala_Dala_lig_C"/>
    <property type="match status" value="1"/>
</dbReference>
<keyword evidence="3" id="KW-0547">Nucleotide-binding</keyword>
<reference evidence="5" key="1">
    <citation type="journal article" date="2020" name="Fungal Divers.">
        <title>Resolving the Mortierellaceae phylogeny through synthesis of multi-gene phylogenetics and phylogenomics.</title>
        <authorList>
            <person name="Vandepol N."/>
            <person name="Liber J."/>
            <person name="Desiro A."/>
            <person name="Na H."/>
            <person name="Kennedy M."/>
            <person name="Barry K."/>
            <person name="Grigoriev I.V."/>
            <person name="Miller A.N."/>
            <person name="O'Donnell K."/>
            <person name="Stajich J.E."/>
            <person name="Bonito G."/>
        </authorList>
    </citation>
    <scope>NUCLEOTIDE SEQUENCE</scope>
    <source>
        <strain evidence="5">KOD1015</strain>
    </source>
</reference>
<comment type="caution">
    <text evidence="5">The sequence shown here is derived from an EMBL/GenBank/DDBJ whole genome shotgun (WGS) entry which is preliminary data.</text>
</comment>
<dbReference type="EMBL" id="JAABOA010000034">
    <property type="protein sequence ID" value="KAF9586416.1"/>
    <property type="molecule type" value="Genomic_DNA"/>
</dbReference>
<keyword evidence="2" id="KW-0436">Ligase</keyword>
<dbReference type="GO" id="GO:0008716">
    <property type="term" value="F:D-alanine-D-alanine ligase activity"/>
    <property type="evidence" value="ECO:0007669"/>
    <property type="project" value="InterPro"/>
</dbReference>
<dbReference type="PROSITE" id="PS50975">
    <property type="entry name" value="ATP_GRASP"/>
    <property type="match status" value="1"/>
</dbReference>